<keyword evidence="13" id="KW-0072">Autophagy</keyword>
<dbReference type="Gene3D" id="3.40.50.1820">
    <property type="entry name" value="alpha/beta hydrolase"/>
    <property type="match status" value="1"/>
</dbReference>
<dbReference type="STRING" id="329046.A0A1Y2CW47"/>
<feature type="signal peptide" evidence="20">
    <location>
        <begin position="1"/>
        <end position="24"/>
    </location>
</feature>
<dbReference type="EC" id="3.1.1.3" evidence="6"/>
<evidence type="ECO:0000256" key="10">
    <source>
        <dbReference type="ARBA" id="ARBA00022963"/>
    </source>
</evidence>
<feature type="region of interest" description="Disordered" evidence="19">
    <location>
        <begin position="22"/>
        <end position="50"/>
    </location>
</feature>
<evidence type="ECO:0000256" key="14">
    <source>
        <dbReference type="ARBA" id="ARBA00023098"/>
    </source>
</evidence>
<evidence type="ECO:0000259" key="21">
    <source>
        <dbReference type="Pfam" id="PF01764"/>
    </source>
</evidence>
<evidence type="ECO:0000256" key="4">
    <source>
        <dbReference type="ARBA" id="ARBA00010701"/>
    </source>
</evidence>
<dbReference type="OrthoDB" id="58570at2759"/>
<evidence type="ECO:0000256" key="11">
    <source>
        <dbReference type="ARBA" id="ARBA00022968"/>
    </source>
</evidence>
<dbReference type="PANTHER" id="PTHR47175:SF2">
    <property type="entry name" value="LIPASE ATG15-RELATED"/>
    <property type="match status" value="1"/>
</dbReference>
<dbReference type="GO" id="GO:0005775">
    <property type="term" value="C:vacuolar lumen"/>
    <property type="evidence" value="ECO:0007669"/>
    <property type="project" value="TreeGrafter"/>
</dbReference>
<dbReference type="GO" id="GO:0034496">
    <property type="term" value="P:multivesicular body membrane disassembly"/>
    <property type="evidence" value="ECO:0007669"/>
    <property type="project" value="TreeGrafter"/>
</dbReference>
<evidence type="ECO:0000256" key="13">
    <source>
        <dbReference type="ARBA" id="ARBA00023006"/>
    </source>
</evidence>
<accession>A0A1Y2CW47</accession>
<evidence type="ECO:0000256" key="16">
    <source>
        <dbReference type="ARBA" id="ARBA00023180"/>
    </source>
</evidence>
<keyword evidence="8" id="KW-0967">Endosome</keyword>
<keyword evidence="20" id="KW-0732">Signal</keyword>
<dbReference type="GO" id="GO:0046461">
    <property type="term" value="P:neutral lipid catabolic process"/>
    <property type="evidence" value="ECO:0007669"/>
    <property type="project" value="TreeGrafter"/>
</dbReference>
<keyword evidence="11" id="KW-0735">Signal-anchor</keyword>
<evidence type="ECO:0000256" key="8">
    <source>
        <dbReference type="ARBA" id="ARBA00022753"/>
    </source>
</evidence>
<dbReference type="InterPro" id="IPR002921">
    <property type="entry name" value="Fungal_lipase-type"/>
</dbReference>
<evidence type="ECO:0000256" key="5">
    <source>
        <dbReference type="ARBA" id="ARBA00011137"/>
    </source>
</evidence>
<keyword evidence="12" id="KW-1133">Transmembrane helix</keyword>
<dbReference type="Proteomes" id="UP000193642">
    <property type="component" value="Unassembled WGS sequence"/>
</dbReference>
<dbReference type="InterPro" id="IPR029058">
    <property type="entry name" value="AB_hydrolase_fold"/>
</dbReference>
<keyword evidence="9 22" id="KW-0378">Hydrolase</keyword>
<feature type="chain" id="PRO_5012440693" description="triacylglycerol lipase" evidence="20">
    <location>
        <begin position="25"/>
        <end position="453"/>
    </location>
</feature>
<reference evidence="22 23" key="1">
    <citation type="submission" date="2016-07" db="EMBL/GenBank/DDBJ databases">
        <title>Pervasive Adenine N6-methylation of Active Genes in Fungi.</title>
        <authorList>
            <consortium name="DOE Joint Genome Institute"/>
            <person name="Mondo S.J."/>
            <person name="Dannebaum R.O."/>
            <person name="Kuo R.C."/>
            <person name="Labutti K."/>
            <person name="Haridas S."/>
            <person name="Kuo A."/>
            <person name="Salamov A."/>
            <person name="Ahrendt S.R."/>
            <person name="Lipzen A."/>
            <person name="Sullivan W."/>
            <person name="Andreopoulos W.B."/>
            <person name="Clum A."/>
            <person name="Lindquist E."/>
            <person name="Daum C."/>
            <person name="Ramamoorthy G.K."/>
            <person name="Gryganskyi A."/>
            <person name="Culley D."/>
            <person name="Magnuson J.K."/>
            <person name="James T.Y."/>
            <person name="O'Malley M.A."/>
            <person name="Stajich J.E."/>
            <person name="Spatafora J.W."/>
            <person name="Visel A."/>
            <person name="Grigoriev I.V."/>
        </authorList>
    </citation>
    <scope>NUCLEOTIDE SEQUENCE [LARGE SCALE GENOMIC DNA]</scope>
    <source>
        <strain evidence="22 23">JEL800</strain>
    </source>
</reference>
<feature type="domain" description="Fungal lipase-type" evidence="21">
    <location>
        <begin position="245"/>
        <end position="283"/>
    </location>
</feature>
<keyword evidence="16" id="KW-0325">Glycoprotein</keyword>
<evidence type="ECO:0000256" key="9">
    <source>
        <dbReference type="ARBA" id="ARBA00022801"/>
    </source>
</evidence>
<evidence type="ECO:0000256" key="12">
    <source>
        <dbReference type="ARBA" id="ARBA00022989"/>
    </source>
</evidence>
<evidence type="ECO:0000256" key="19">
    <source>
        <dbReference type="SAM" id="MobiDB-lite"/>
    </source>
</evidence>
<organism evidence="22 23">
    <name type="scientific">Rhizoclosmatium globosum</name>
    <dbReference type="NCBI Taxonomy" id="329046"/>
    <lineage>
        <taxon>Eukaryota</taxon>
        <taxon>Fungi</taxon>
        <taxon>Fungi incertae sedis</taxon>
        <taxon>Chytridiomycota</taxon>
        <taxon>Chytridiomycota incertae sedis</taxon>
        <taxon>Chytridiomycetes</taxon>
        <taxon>Chytridiales</taxon>
        <taxon>Chytriomycetaceae</taxon>
        <taxon>Rhizoclosmatium</taxon>
    </lineage>
</organism>
<keyword evidence="23" id="KW-1185">Reference proteome</keyword>
<evidence type="ECO:0000256" key="15">
    <source>
        <dbReference type="ARBA" id="ARBA00023136"/>
    </source>
</evidence>
<dbReference type="InterPro" id="IPR050805">
    <property type="entry name" value="ATG15_Lipase"/>
</dbReference>
<comment type="catalytic activity">
    <reaction evidence="1">
        <text>a triacylglycerol + H2O = a diacylglycerol + a fatty acid + H(+)</text>
        <dbReference type="Rhea" id="RHEA:12044"/>
        <dbReference type="ChEBI" id="CHEBI:15377"/>
        <dbReference type="ChEBI" id="CHEBI:15378"/>
        <dbReference type="ChEBI" id="CHEBI:17855"/>
        <dbReference type="ChEBI" id="CHEBI:18035"/>
        <dbReference type="ChEBI" id="CHEBI:28868"/>
        <dbReference type="EC" id="3.1.1.3"/>
    </reaction>
</comment>
<comment type="function">
    <text evidence="17">Lipase which is essential for lysis of subvacuolar cytoplasm to vacuole targeted bodies and intravacuolar autophagic bodies. Involved in the lysis of intravacuolar multivesicular body (MVB) vesicles. The intravacuolar membrane disintegration by ATG15 is critical to life span extension.</text>
</comment>
<comment type="subunit">
    <text evidence="5">Binds to both phosphatidylinositol (PI) and phosphatidylinositol 3,5-bisphosphate (PIP2).</text>
</comment>
<evidence type="ECO:0000256" key="2">
    <source>
        <dbReference type="ARBA" id="ARBA00004270"/>
    </source>
</evidence>
<feature type="region of interest" description="Disordered" evidence="19">
    <location>
        <begin position="76"/>
        <end position="104"/>
    </location>
</feature>
<keyword evidence="15" id="KW-0472">Membrane</keyword>
<evidence type="ECO:0000256" key="1">
    <source>
        <dbReference type="ARBA" id="ARBA00001024"/>
    </source>
</evidence>
<dbReference type="GO" id="GO:0004620">
    <property type="term" value="F:phospholipase activity"/>
    <property type="evidence" value="ECO:0007669"/>
    <property type="project" value="TreeGrafter"/>
</dbReference>
<evidence type="ECO:0000256" key="6">
    <source>
        <dbReference type="ARBA" id="ARBA00013279"/>
    </source>
</evidence>
<comment type="similarity">
    <text evidence="4">Belongs to the AB hydrolase superfamily. Lipase family.</text>
</comment>
<keyword evidence="7" id="KW-0812">Transmembrane</keyword>
<name>A0A1Y2CW47_9FUNG</name>
<evidence type="ECO:0000256" key="18">
    <source>
        <dbReference type="ARBA" id="ARBA00029828"/>
    </source>
</evidence>
<sequence>MYNLLHFTALFLHLLLTQPSLTNASSAQPPPPPSESESESKSTDQSQSSPVKLEFKLDSVLRIGFNEQRTLVSDTLPALQDDDTSNAQSVSSSNSPFELHNNTLGHRDTILPDPSDPHTVLALGNMAFNAYYEPEGAEWVKIPGWESSDGFGSTKSAIRGYIYKSTDPHQQIIIIALKGTSLSTPFQGGKTGVNDKLNDNKMFSCCCGKAGWSWRAVEGCNCANSAATQCQSQCVQDASDYRESYYRLATTIADAAMSMYPLWTVWTTGHSLGGSLASLVALTFDLPAFTYETPGDLLFAKRIGLLPPAPPSFHSSTQTQFSILKREDGGDEEDWSEFLETLEIYQYGNDGDPIYLGTCMKGIYSSCWLGGYAMETKCHIGKNKPGGKRLLSMQDETVNPDFSILAKESINNHGIQFVLDSFLRKWEYVPECRVNSLQQGGKCVDCENWSWLP</sequence>
<evidence type="ECO:0000313" key="22">
    <source>
        <dbReference type="EMBL" id="ORY51252.1"/>
    </source>
</evidence>
<keyword evidence="10" id="KW-0442">Lipid degradation</keyword>
<dbReference type="AlphaFoldDB" id="A0A1Y2CW47"/>
<gene>
    <name evidence="22" type="ORF">BCR33DRAFT_712360</name>
</gene>
<keyword evidence="14" id="KW-0443">Lipid metabolism</keyword>
<evidence type="ECO:0000313" key="23">
    <source>
        <dbReference type="Proteomes" id="UP000193642"/>
    </source>
</evidence>
<evidence type="ECO:0000256" key="20">
    <source>
        <dbReference type="SAM" id="SignalP"/>
    </source>
</evidence>
<comment type="subcellular location">
    <subcellularLocation>
        <location evidence="3">Endosome</location>
        <location evidence="3">Multivesicular body membrane</location>
        <topology evidence="3">Single-pass type II membrane protein</topology>
    </subcellularLocation>
    <subcellularLocation>
        <location evidence="2">Prevacuolar compartment membrane</location>
        <topology evidence="2">Single-pass type II membrane protein</topology>
    </subcellularLocation>
</comment>
<dbReference type="PANTHER" id="PTHR47175">
    <property type="entry name" value="LIPASE ATG15-RELATED"/>
    <property type="match status" value="1"/>
</dbReference>
<dbReference type="EMBL" id="MCGO01000005">
    <property type="protein sequence ID" value="ORY51252.1"/>
    <property type="molecule type" value="Genomic_DNA"/>
</dbReference>
<evidence type="ECO:0000256" key="7">
    <source>
        <dbReference type="ARBA" id="ARBA00022692"/>
    </source>
</evidence>
<evidence type="ECO:0000256" key="17">
    <source>
        <dbReference type="ARBA" id="ARBA00024663"/>
    </source>
</evidence>
<proteinExistence type="inferred from homology"/>
<dbReference type="GO" id="GO:0004806">
    <property type="term" value="F:triacylglycerol lipase activity"/>
    <property type="evidence" value="ECO:0007669"/>
    <property type="project" value="UniProtKB-EC"/>
</dbReference>
<evidence type="ECO:0000256" key="3">
    <source>
        <dbReference type="ARBA" id="ARBA00004343"/>
    </source>
</evidence>
<dbReference type="SUPFAM" id="SSF53474">
    <property type="entry name" value="alpha/beta-Hydrolases"/>
    <property type="match status" value="1"/>
</dbReference>
<protein>
    <recommendedName>
        <fullName evidence="6">triacylglycerol lipase</fullName>
        <ecNumber evidence="6">3.1.1.3</ecNumber>
    </recommendedName>
    <alternativeName>
        <fullName evidence="18">Autophagy-related protein 15</fullName>
    </alternativeName>
</protein>
<dbReference type="GO" id="GO:0032585">
    <property type="term" value="C:multivesicular body membrane"/>
    <property type="evidence" value="ECO:0007669"/>
    <property type="project" value="UniProtKB-SubCell"/>
</dbReference>
<comment type="caution">
    <text evidence="22">The sequence shown here is derived from an EMBL/GenBank/DDBJ whole genome shotgun (WGS) entry which is preliminary data.</text>
</comment>
<feature type="compositionally biased region" description="Low complexity" evidence="19">
    <location>
        <begin position="85"/>
        <end position="95"/>
    </location>
</feature>
<dbReference type="Pfam" id="PF01764">
    <property type="entry name" value="Lipase_3"/>
    <property type="match status" value="1"/>
</dbReference>
<dbReference type="GO" id="GO:0034727">
    <property type="term" value="P:piecemeal microautophagy of the nucleus"/>
    <property type="evidence" value="ECO:0007669"/>
    <property type="project" value="TreeGrafter"/>
</dbReference>
<dbReference type="GO" id="GO:0006660">
    <property type="term" value="P:phosphatidylserine catabolic process"/>
    <property type="evidence" value="ECO:0007669"/>
    <property type="project" value="TreeGrafter"/>
</dbReference>